<dbReference type="Proteomes" id="UP001208570">
    <property type="component" value="Unassembled WGS sequence"/>
</dbReference>
<proteinExistence type="predicted"/>
<sequence>MAEYKPSADVTIHWVDPMMFYFLVTDPTKQIFIKSYQSGAVLIYNTEWVFASVLWWMYLCSLEGRCCPQQTKNDMLGISEREYRKKVPFASHCTDQSALNILLSNAYGFNESKYVAPSLHLTFKRKITHYYNIHMCDVT</sequence>
<evidence type="ECO:0000313" key="2">
    <source>
        <dbReference type="Proteomes" id="UP001208570"/>
    </source>
</evidence>
<evidence type="ECO:0000313" key="1">
    <source>
        <dbReference type="EMBL" id="KAK2151115.1"/>
    </source>
</evidence>
<dbReference type="EMBL" id="JAODUP010000375">
    <property type="protein sequence ID" value="KAK2151115.1"/>
    <property type="molecule type" value="Genomic_DNA"/>
</dbReference>
<protein>
    <submittedName>
        <fullName evidence="1">Uncharacterized protein</fullName>
    </submittedName>
</protein>
<organism evidence="1 2">
    <name type="scientific">Paralvinella palmiformis</name>
    <dbReference type="NCBI Taxonomy" id="53620"/>
    <lineage>
        <taxon>Eukaryota</taxon>
        <taxon>Metazoa</taxon>
        <taxon>Spiralia</taxon>
        <taxon>Lophotrochozoa</taxon>
        <taxon>Annelida</taxon>
        <taxon>Polychaeta</taxon>
        <taxon>Sedentaria</taxon>
        <taxon>Canalipalpata</taxon>
        <taxon>Terebellida</taxon>
        <taxon>Terebelliformia</taxon>
        <taxon>Alvinellidae</taxon>
        <taxon>Paralvinella</taxon>
    </lineage>
</organism>
<name>A0AAD9JEX0_9ANNE</name>
<comment type="caution">
    <text evidence="1">The sequence shown here is derived from an EMBL/GenBank/DDBJ whole genome shotgun (WGS) entry which is preliminary data.</text>
</comment>
<reference evidence="1" key="1">
    <citation type="journal article" date="2023" name="Mol. Biol. Evol.">
        <title>Third-Generation Sequencing Reveals the Adaptive Role of the Epigenome in Three Deep-Sea Polychaetes.</title>
        <authorList>
            <person name="Perez M."/>
            <person name="Aroh O."/>
            <person name="Sun Y."/>
            <person name="Lan Y."/>
            <person name="Juniper S.K."/>
            <person name="Young C.R."/>
            <person name="Angers B."/>
            <person name="Qian P.Y."/>
        </authorList>
    </citation>
    <scope>NUCLEOTIDE SEQUENCE</scope>
    <source>
        <strain evidence="1">P08H-3</strain>
    </source>
</reference>
<gene>
    <name evidence="1" type="ORF">LSH36_375g03017</name>
</gene>
<keyword evidence="2" id="KW-1185">Reference proteome</keyword>
<dbReference type="AlphaFoldDB" id="A0AAD9JEX0"/>
<accession>A0AAD9JEX0</accession>